<accession>A0A445HZL5</accession>
<dbReference type="InterPro" id="IPR005512">
    <property type="entry name" value="PRONE_dom"/>
</dbReference>
<dbReference type="Pfam" id="PF03759">
    <property type="entry name" value="PRONE"/>
    <property type="match status" value="1"/>
</dbReference>
<dbReference type="Proteomes" id="UP000289340">
    <property type="component" value="Chromosome 11"/>
</dbReference>
<dbReference type="Gene3D" id="1.20.58.2010">
    <property type="entry name" value="PRONE domain, subdomain 1"/>
    <property type="match status" value="2"/>
</dbReference>
<name>A0A445HZL5_GLYSO</name>
<reference evidence="4 5" key="1">
    <citation type="submission" date="2018-09" db="EMBL/GenBank/DDBJ databases">
        <title>A high-quality reference genome of wild soybean provides a powerful tool to mine soybean genomes.</title>
        <authorList>
            <person name="Xie M."/>
            <person name="Chung C.Y.L."/>
            <person name="Li M.-W."/>
            <person name="Wong F.-L."/>
            <person name="Chan T.-F."/>
            <person name="Lam H.-M."/>
        </authorList>
    </citation>
    <scope>NUCLEOTIDE SEQUENCE [LARGE SCALE GENOMIC DNA]</scope>
    <source>
        <strain evidence="5">cv. W05</strain>
        <tissue evidence="4">Hypocotyl of etiolated seedlings</tissue>
    </source>
</reference>
<feature type="domain" description="PRONE" evidence="3">
    <location>
        <begin position="178"/>
        <end position="560"/>
    </location>
</feature>
<dbReference type="EMBL" id="QZWG01000011">
    <property type="protein sequence ID" value="RZB79136.1"/>
    <property type="molecule type" value="Genomic_DNA"/>
</dbReference>
<evidence type="ECO:0000259" key="3">
    <source>
        <dbReference type="PROSITE" id="PS51334"/>
    </source>
</evidence>
<comment type="caution">
    <text evidence="4">The sequence shown here is derived from an EMBL/GenBank/DDBJ whole genome shotgun (WGS) entry which is preliminary data.</text>
</comment>
<keyword evidence="1 2" id="KW-0344">Guanine-nucleotide releasing factor</keyword>
<dbReference type="PANTHER" id="PTHR33101:SF6">
    <property type="entry name" value="ROP GUANINE NUCLEOTIDE EXCHANGE FACTOR 1"/>
    <property type="match status" value="1"/>
</dbReference>
<gene>
    <name evidence="4" type="ORF">D0Y65_029478</name>
</gene>
<keyword evidence="5" id="KW-1185">Reference proteome</keyword>
<dbReference type="PANTHER" id="PTHR33101">
    <property type="entry name" value="ROP GUANINE NUCLEOTIDE EXCHANGE FACTOR 1"/>
    <property type="match status" value="1"/>
</dbReference>
<organism evidence="4 5">
    <name type="scientific">Glycine soja</name>
    <name type="common">Wild soybean</name>
    <dbReference type="NCBI Taxonomy" id="3848"/>
    <lineage>
        <taxon>Eukaryota</taxon>
        <taxon>Viridiplantae</taxon>
        <taxon>Streptophyta</taxon>
        <taxon>Embryophyta</taxon>
        <taxon>Tracheophyta</taxon>
        <taxon>Spermatophyta</taxon>
        <taxon>Magnoliopsida</taxon>
        <taxon>eudicotyledons</taxon>
        <taxon>Gunneridae</taxon>
        <taxon>Pentapetalae</taxon>
        <taxon>rosids</taxon>
        <taxon>fabids</taxon>
        <taxon>Fabales</taxon>
        <taxon>Fabaceae</taxon>
        <taxon>Papilionoideae</taxon>
        <taxon>50 kb inversion clade</taxon>
        <taxon>NPAAA clade</taxon>
        <taxon>indigoferoid/millettioid clade</taxon>
        <taxon>Phaseoleae</taxon>
        <taxon>Glycine</taxon>
        <taxon>Glycine subgen. Soja</taxon>
    </lineage>
</organism>
<proteinExistence type="predicted"/>
<evidence type="ECO:0000313" key="4">
    <source>
        <dbReference type="EMBL" id="RZB79136.1"/>
    </source>
</evidence>
<dbReference type="PROSITE" id="PS51334">
    <property type="entry name" value="PRONE"/>
    <property type="match status" value="1"/>
</dbReference>
<dbReference type="AlphaFoldDB" id="A0A445HZL5"/>
<evidence type="ECO:0000256" key="2">
    <source>
        <dbReference type="PROSITE-ProRule" id="PRU00663"/>
    </source>
</evidence>
<sequence>MSLLSAPCHFYNKGPHISTDPMVVEDEIFPNQRMPRHELDPRVTERHSLQTAFRFLLLPPSHLRQRYQLTLAASSLFTVAVTALCDINQCCEICVGTMGSVSSEDASDHMSNRCGSYSLSADVSESESCSSFSARRFDAEGASSSANLSPRPVAAHFNFPPAQVLLPVIGGKDVFVWDHKRDLDLSEVEMMKERFAKLLLGEDMSGGGKGVCTALAISNAITNLSATVFGELWRLEPLAPQKKAMWRREMEWLLCVSDSIVELVPSVQQFPGGGTYEVMATRPRSDLYINLPALKKLDGMLLSMLDGFHDTQFWYVDRGIILGDSKDCDAYGRPSVRQEEKWWLPSPKLPPNGLSEESRKRLQQCRDCTNQILKAAVAINTSVLAEMEIPGAYIESLPKNGKACLGDIIYRYITADQFSPECLLDCLDLSSEHHTLDIANRIEAAIHVWRLKDHKKHLSSAKSRRPWGGKVKGLVADSEKNKNNFLAQRAETLLESLKHRFPGLPQTALDMAKIQYNKDVGQSILESYSRVMESLAFNIMARIDDVLYVDDSIKRCAAADSLSLFSRGGFGGMPIQKRFSPSPFSIQHTPYASPFATPTFCSSTPVTGSPCSPARIHDVKRNAPKEGADSKTDKLATSEFERVWSYAGNLSARRVSGDAPERD</sequence>
<evidence type="ECO:0000313" key="5">
    <source>
        <dbReference type="Proteomes" id="UP000289340"/>
    </source>
</evidence>
<dbReference type="FunFam" id="1.20.58.2010:FF:000004">
    <property type="entry name" value="Rop guanine nucleotide exchange factor 1"/>
    <property type="match status" value="1"/>
</dbReference>
<protein>
    <submittedName>
        <fullName evidence="4">Rop guanine nucleotide exchange factor 1 isoform A</fullName>
    </submittedName>
</protein>
<dbReference type="FunFam" id="1.20.58.2010:FF:000001">
    <property type="entry name" value="Rop guanine nucleotide exchange factor 14"/>
    <property type="match status" value="1"/>
</dbReference>
<dbReference type="GO" id="GO:0005886">
    <property type="term" value="C:plasma membrane"/>
    <property type="evidence" value="ECO:0007669"/>
    <property type="project" value="UniProtKB-ARBA"/>
</dbReference>
<dbReference type="InterPro" id="IPR038937">
    <property type="entry name" value="RopGEF"/>
</dbReference>
<evidence type="ECO:0000256" key="1">
    <source>
        <dbReference type="ARBA" id="ARBA00022658"/>
    </source>
</evidence>
<dbReference type="GO" id="GO:0005085">
    <property type="term" value="F:guanyl-nucleotide exchange factor activity"/>
    <property type="evidence" value="ECO:0007669"/>
    <property type="project" value="UniProtKB-UniRule"/>
</dbReference>